<dbReference type="InterPro" id="IPR036513">
    <property type="entry name" value="STAS_dom_sf"/>
</dbReference>
<feature type="transmembrane region" description="Helical" evidence="2">
    <location>
        <begin position="447"/>
        <end position="469"/>
    </location>
</feature>
<dbReference type="PaxDb" id="2850-Phatr42555"/>
<dbReference type="HOGENOM" id="CLU_275505_0_0_1"/>
<dbReference type="InParanoid" id="B7FRP9"/>
<feature type="transmembrane region" description="Helical" evidence="2">
    <location>
        <begin position="343"/>
        <end position="366"/>
    </location>
</feature>
<reference evidence="5" key="2">
    <citation type="submission" date="2008-08" db="EMBL/GenBank/DDBJ databases">
        <authorList>
            <consortium name="Diatom Consortium"/>
            <person name="Grigoriev I."/>
            <person name="Grimwood J."/>
            <person name="Kuo A."/>
            <person name="Otillar R.P."/>
            <person name="Salamov A."/>
            <person name="Detter J.C."/>
            <person name="Lindquist E."/>
            <person name="Shapiro H."/>
            <person name="Lucas S."/>
            <person name="Glavina del Rio T."/>
            <person name="Pitluck S."/>
            <person name="Rokhsar D."/>
            <person name="Bowler C."/>
        </authorList>
    </citation>
    <scope>GENOME REANNOTATION</scope>
    <source>
        <strain evidence="5">CCAP 1055/1</strain>
    </source>
</reference>
<dbReference type="CDD" id="cd07042">
    <property type="entry name" value="STAS_SulP_like_sulfate_transporter"/>
    <property type="match status" value="1"/>
</dbReference>
<feature type="region of interest" description="Disordered" evidence="1">
    <location>
        <begin position="158"/>
        <end position="180"/>
    </location>
</feature>
<feature type="transmembrane region" description="Helical" evidence="2">
    <location>
        <begin position="730"/>
        <end position="751"/>
    </location>
</feature>
<accession>B7FRP9</accession>
<dbReference type="InterPro" id="IPR052706">
    <property type="entry name" value="Membrane-Transporter-like"/>
</dbReference>
<dbReference type="GeneID" id="7196095"/>
<dbReference type="AlphaFoldDB" id="B7FRP9"/>
<dbReference type="OMA" id="VAQTPMW"/>
<keyword evidence="2" id="KW-0472">Membrane</keyword>
<gene>
    <name evidence="4" type="ORF">PHATRDRAFT_42555</name>
</gene>
<dbReference type="PROSITE" id="PS50801">
    <property type="entry name" value="STAS"/>
    <property type="match status" value="1"/>
</dbReference>
<evidence type="ECO:0000256" key="2">
    <source>
        <dbReference type="SAM" id="Phobius"/>
    </source>
</evidence>
<proteinExistence type="predicted"/>
<feature type="transmembrane region" description="Helical" evidence="2">
    <location>
        <begin position="378"/>
        <end position="399"/>
    </location>
</feature>
<dbReference type="EMBL" id="CM000605">
    <property type="protein sequence ID" value="EEC51042.1"/>
    <property type="molecule type" value="Genomic_DNA"/>
</dbReference>
<protein>
    <recommendedName>
        <fullName evidence="3">STAS domain-containing protein</fullName>
    </recommendedName>
</protein>
<name>B7FRP9_PHATC</name>
<dbReference type="eggNOG" id="KOG0236">
    <property type="taxonomic scope" value="Eukaryota"/>
</dbReference>
<feature type="domain" description="STAS" evidence="3">
    <location>
        <begin position="802"/>
        <end position="920"/>
    </location>
</feature>
<feature type="transmembrane region" description="Helical" evidence="2">
    <location>
        <begin position="247"/>
        <end position="268"/>
    </location>
</feature>
<keyword evidence="5" id="KW-1185">Reference proteome</keyword>
<dbReference type="InterPro" id="IPR014710">
    <property type="entry name" value="RmlC-like_jellyroll"/>
</dbReference>
<sequence>MVGVPNGETTKPTDGPAVPEGASSLLGLFAPPPGSVEKSARPAENALLGNSRATNDTSAAVSLERQLEFPRESTIHRCNSAELLDAGNNSTSIPFLPDSTIDEPLDSPKQGLNTRVIESEYDDNFGCLLDGPILNENTPLLVEKMQHSTSIGGLFDPLPESKTPIPPHNEVTPKAGHRQRKTLLSTTRNARTDSALPPIIESVRPSVDTHNDDSPEMHKQQIRSDCWQGFLSKFWQAYHECLQPTTWVGAFMFLLYQIVFCLTMGSAITRPHSTVSLLGLLTKMSALGIILGAPVYWYGSGTEIPALYPTVDLFSAPFLAEIAVVVDNTLFEDKNVTYQENDALFLGTFTFLASVALFLSGTLLVLASVFKLANLGAFLPFPVLCGFFAAVGVLTWTLAFKVDTNGLTVHEVVFSGDAALVLHSLRHHLPSVFIAAIMKYLGPKNPFYVAGVVLATICMFYIFMLSFGVSMEQMIECEWFWARSDLVYESLDVKVGFAKWAPPAPMGWISSFISGNVHWGAVQKGLNPTVALAFLYMIRCSLHGAALKKNVPNLERIVKGRARPKLIRDRSVQASGPRRRRFSEVVDIENLASVMSELDADGPSTIHPKPTHMSLKDILIQYGYSQYVCGLMGSFAITPSVAASPTMYMACHFFASLMHCRCEFFQLGAEGVAPQLGSVLLLSLFYLTDFQAVSYIPKPAFSSLLVLAFIDMTSTWFVKSYFKTREKMEWLVVPLIVLLAFVVGLLGSVFLGIAMSTFLFVAAFFRSGVVKYVANGIAIRSTIERPLKTANWLDRNGELIQILVLQNYLFFGNASSILNYICSMFEDPDPALDEVFVVPIPKIIVLDLTLVTGIDTSAVDVFSDIFSMVGKHNCKLFLSGVSNNLRQVMAMAGVKPESSVDRKKRQLRFFSNLDTAIGKAEDMLLDDAGIEEQSDFGYTGAKGFALALWHIDDQHDTKYAKDLMALKDYTIQIEVEPGEMLYEDKHLDRGLFFIEHGIMRIERNANFTLSRVGSTDSLSKLGQTSGTISCLNARSASIGREVARLKMSGVSARNHMFRVARIGPGWVLGSIEALSGAIHPGSMIAVTQCRLHYISYKKIEDIERSDPLLVLTLHKLLSYLMARRQSVTIHQLATLHSIMSSPAQKKPIGRAGSSGFHMS</sequence>
<feature type="region of interest" description="Disordered" evidence="1">
    <location>
        <begin position="1"/>
        <end position="40"/>
    </location>
</feature>
<dbReference type="Proteomes" id="UP000000759">
    <property type="component" value="Chromosome 1"/>
</dbReference>
<dbReference type="InterPro" id="IPR002645">
    <property type="entry name" value="STAS_dom"/>
</dbReference>
<feature type="transmembrane region" description="Helical" evidence="2">
    <location>
        <begin position="700"/>
        <end position="718"/>
    </location>
</feature>
<dbReference type="Pfam" id="PF01740">
    <property type="entry name" value="STAS"/>
    <property type="match status" value="1"/>
</dbReference>
<dbReference type="Gene3D" id="3.30.750.24">
    <property type="entry name" value="STAS domain"/>
    <property type="match status" value="1"/>
</dbReference>
<dbReference type="SUPFAM" id="SSF52091">
    <property type="entry name" value="SpoIIaa-like"/>
    <property type="match status" value="1"/>
</dbReference>
<evidence type="ECO:0000313" key="4">
    <source>
        <dbReference type="EMBL" id="EEC51042.1"/>
    </source>
</evidence>
<dbReference type="Gene3D" id="2.60.120.10">
    <property type="entry name" value="Jelly Rolls"/>
    <property type="match status" value="1"/>
</dbReference>
<keyword evidence="2" id="KW-1133">Transmembrane helix</keyword>
<dbReference type="InterPro" id="IPR018490">
    <property type="entry name" value="cNMP-bd_dom_sf"/>
</dbReference>
<dbReference type="SUPFAM" id="SSF51206">
    <property type="entry name" value="cAMP-binding domain-like"/>
    <property type="match status" value="1"/>
</dbReference>
<evidence type="ECO:0000259" key="3">
    <source>
        <dbReference type="PROSITE" id="PS50801"/>
    </source>
</evidence>
<organism evidence="4 5">
    <name type="scientific">Phaeodactylum tricornutum (strain CCAP 1055/1)</name>
    <dbReference type="NCBI Taxonomy" id="556484"/>
    <lineage>
        <taxon>Eukaryota</taxon>
        <taxon>Sar</taxon>
        <taxon>Stramenopiles</taxon>
        <taxon>Ochrophyta</taxon>
        <taxon>Bacillariophyta</taxon>
        <taxon>Bacillariophyceae</taxon>
        <taxon>Bacillariophycidae</taxon>
        <taxon>Naviculales</taxon>
        <taxon>Phaeodactylaceae</taxon>
        <taxon>Phaeodactylum</taxon>
    </lineage>
</organism>
<reference evidence="4 5" key="1">
    <citation type="journal article" date="2008" name="Nature">
        <title>The Phaeodactylum genome reveals the evolutionary history of diatom genomes.</title>
        <authorList>
            <person name="Bowler C."/>
            <person name="Allen A.E."/>
            <person name="Badger J.H."/>
            <person name="Grimwood J."/>
            <person name="Jabbari K."/>
            <person name="Kuo A."/>
            <person name="Maheswari U."/>
            <person name="Martens C."/>
            <person name="Maumus F."/>
            <person name="Otillar R.P."/>
            <person name="Rayko E."/>
            <person name="Salamov A."/>
            <person name="Vandepoele K."/>
            <person name="Beszteri B."/>
            <person name="Gruber A."/>
            <person name="Heijde M."/>
            <person name="Katinka M."/>
            <person name="Mock T."/>
            <person name="Valentin K."/>
            <person name="Verret F."/>
            <person name="Berges J.A."/>
            <person name="Brownlee C."/>
            <person name="Cadoret J.P."/>
            <person name="Chiovitti A."/>
            <person name="Choi C.J."/>
            <person name="Coesel S."/>
            <person name="De Martino A."/>
            <person name="Detter J.C."/>
            <person name="Durkin C."/>
            <person name="Falciatore A."/>
            <person name="Fournet J."/>
            <person name="Haruta M."/>
            <person name="Huysman M.J."/>
            <person name="Jenkins B.D."/>
            <person name="Jiroutova K."/>
            <person name="Jorgensen R.E."/>
            <person name="Joubert Y."/>
            <person name="Kaplan A."/>
            <person name="Kroger N."/>
            <person name="Kroth P.G."/>
            <person name="La Roche J."/>
            <person name="Lindquist E."/>
            <person name="Lommer M."/>
            <person name="Martin-Jezequel V."/>
            <person name="Lopez P.J."/>
            <person name="Lucas S."/>
            <person name="Mangogna M."/>
            <person name="McGinnis K."/>
            <person name="Medlin L.K."/>
            <person name="Montsant A."/>
            <person name="Oudot-Le Secq M.P."/>
            <person name="Napoli C."/>
            <person name="Obornik M."/>
            <person name="Parker M.S."/>
            <person name="Petit J.L."/>
            <person name="Porcel B.M."/>
            <person name="Poulsen N."/>
            <person name="Robison M."/>
            <person name="Rychlewski L."/>
            <person name="Rynearson T.A."/>
            <person name="Schmutz J."/>
            <person name="Shapiro H."/>
            <person name="Siaut M."/>
            <person name="Stanley M."/>
            <person name="Sussman M.R."/>
            <person name="Taylor A.R."/>
            <person name="Vardi A."/>
            <person name="von Dassow P."/>
            <person name="Vyverman W."/>
            <person name="Willis A."/>
            <person name="Wyrwicz L.S."/>
            <person name="Rokhsar D.S."/>
            <person name="Weissenbach J."/>
            <person name="Armbrust E.V."/>
            <person name="Green B.R."/>
            <person name="Van de Peer Y."/>
            <person name="Grigoriev I.V."/>
        </authorList>
    </citation>
    <scope>NUCLEOTIDE SEQUENCE [LARGE SCALE GENOMIC DNA]</scope>
    <source>
        <strain evidence="4 5">CCAP 1055/1</strain>
    </source>
</reference>
<dbReference type="KEGG" id="pti:PHATRDRAFT_42555"/>
<dbReference type="PANTHER" id="PTHR43310:SF1">
    <property type="entry name" value="SULFATE TRANSPORTER YBAR-RELATED"/>
    <property type="match status" value="1"/>
</dbReference>
<feature type="transmembrane region" description="Helical" evidence="2">
    <location>
        <begin position="280"/>
        <end position="299"/>
    </location>
</feature>
<keyword evidence="2" id="KW-0812">Transmembrane</keyword>
<dbReference type="PANTHER" id="PTHR43310">
    <property type="entry name" value="SULFATE TRANSPORTER YBAR-RELATED"/>
    <property type="match status" value="1"/>
</dbReference>
<dbReference type="STRING" id="556484.B7FRP9"/>
<dbReference type="RefSeq" id="XP_002176579.1">
    <property type="nucleotide sequence ID" value="XM_002176543.1"/>
</dbReference>
<evidence type="ECO:0000256" key="1">
    <source>
        <dbReference type="SAM" id="MobiDB-lite"/>
    </source>
</evidence>
<evidence type="ECO:0000313" key="5">
    <source>
        <dbReference type="Proteomes" id="UP000000759"/>
    </source>
</evidence>
<dbReference type="OrthoDB" id="409725at2759"/>